<evidence type="ECO:0000256" key="5">
    <source>
        <dbReference type="ARBA" id="ARBA00022989"/>
    </source>
</evidence>
<dbReference type="GO" id="GO:0015385">
    <property type="term" value="F:sodium:proton antiporter activity"/>
    <property type="evidence" value="ECO:0007669"/>
    <property type="project" value="TreeGrafter"/>
</dbReference>
<dbReference type="RefSeq" id="WP_338097704.1">
    <property type="nucleotide sequence ID" value="NZ_CP131061.1"/>
</dbReference>
<keyword evidence="3" id="KW-1003">Cell membrane</keyword>
<keyword evidence="6 7" id="KW-0472">Membrane</keyword>
<dbReference type="PANTHER" id="PTHR34702:SF1">
    <property type="entry name" value="NA(+)_H(+) ANTIPORTER SUBUNIT F"/>
    <property type="match status" value="1"/>
</dbReference>
<comment type="subcellular location">
    <subcellularLocation>
        <location evidence="1">Cell membrane</location>
        <topology evidence="1">Multi-pass membrane protein</topology>
    </subcellularLocation>
</comment>
<dbReference type="Pfam" id="PF04066">
    <property type="entry name" value="MrpF_PhaF"/>
    <property type="match status" value="1"/>
</dbReference>
<protein>
    <submittedName>
        <fullName evidence="8">Na(+)/H(+) antiporter subunit F</fullName>
    </submittedName>
</protein>
<reference evidence="8 9" key="1">
    <citation type="submission" date="2023-07" db="EMBL/GenBank/DDBJ databases">
        <title>Closed genome sequence of Methanosarcinaceae archaeon Am2.</title>
        <authorList>
            <person name="Poehlein A."/>
            <person name="Protasov E."/>
            <person name="Platt K."/>
            <person name="Reeh H."/>
            <person name="Daniel R."/>
            <person name="Brune A."/>
        </authorList>
    </citation>
    <scope>NUCLEOTIDE SEQUENCE [LARGE SCALE GENOMIC DNA]</scope>
    <source>
        <strain evidence="8 9">Am2</strain>
    </source>
</reference>
<sequence>MIDPVATFGWPVSIALFVATAALFMAVYRVFVGPTIVDRVAAADAIGNTIVIILAIYAFAQDSQFLIDISLLLALISFIGTLAVAKYIDRGDVI</sequence>
<dbReference type="GeneID" id="89228977"/>
<gene>
    <name evidence="8" type="primary">mrpF</name>
    <name evidence="8" type="ORF">MsAm2_15510</name>
</gene>
<dbReference type="InterPro" id="IPR007208">
    <property type="entry name" value="MrpF/PhaF-like"/>
</dbReference>
<evidence type="ECO:0000256" key="4">
    <source>
        <dbReference type="ARBA" id="ARBA00022692"/>
    </source>
</evidence>
<keyword evidence="5 7" id="KW-1133">Transmembrane helix</keyword>
<dbReference type="PANTHER" id="PTHR34702">
    <property type="entry name" value="NA(+)/H(+) ANTIPORTER SUBUNIT F1"/>
    <property type="match status" value="1"/>
</dbReference>
<keyword evidence="9" id="KW-1185">Reference proteome</keyword>
<evidence type="ECO:0000256" key="3">
    <source>
        <dbReference type="ARBA" id="ARBA00022475"/>
    </source>
</evidence>
<dbReference type="Proteomes" id="UP001304970">
    <property type="component" value="Chromosome"/>
</dbReference>
<evidence type="ECO:0000256" key="7">
    <source>
        <dbReference type="SAM" id="Phobius"/>
    </source>
</evidence>
<feature type="transmembrane region" description="Helical" evidence="7">
    <location>
        <begin position="40"/>
        <end position="59"/>
    </location>
</feature>
<dbReference type="AlphaFoldDB" id="A0AA96V6U7"/>
<keyword evidence="4 7" id="KW-0812">Transmembrane</keyword>
<feature type="transmembrane region" description="Helical" evidence="7">
    <location>
        <begin position="6"/>
        <end position="28"/>
    </location>
</feature>
<evidence type="ECO:0000256" key="6">
    <source>
        <dbReference type="ARBA" id="ARBA00023136"/>
    </source>
</evidence>
<keyword evidence="2" id="KW-0813">Transport</keyword>
<dbReference type="EMBL" id="CP131061">
    <property type="protein sequence ID" value="WNY27744.1"/>
    <property type="molecule type" value="Genomic_DNA"/>
</dbReference>
<evidence type="ECO:0000313" key="8">
    <source>
        <dbReference type="EMBL" id="WNY27744.1"/>
    </source>
</evidence>
<accession>A0AA96V6U7</accession>
<feature type="transmembrane region" description="Helical" evidence="7">
    <location>
        <begin position="65"/>
        <end position="88"/>
    </location>
</feature>
<evidence type="ECO:0000256" key="1">
    <source>
        <dbReference type="ARBA" id="ARBA00004651"/>
    </source>
</evidence>
<proteinExistence type="predicted"/>
<dbReference type="GO" id="GO:0005886">
    <property type="term" value="C:plasma membrane"/>
    <property type="evidence" value="ECO:0007669"/>
    <property type="project" value="UniProtKB-SubCell"/>
</dbReference>
<organism evidence="8 9">
    <name type="scientific">Methanolapillus ohkumae</name>
    <dbReference type="NCBI Taxonomy" id="3028298"/>
    <lineage>
        <taxon>Archaea</taxon>
        <taxon>Methanobacteriati</taxon>
        <taxon>Methanobacteriota</taxon>
        <taxon>Stenosarchaea group</taxon>
        <taxon>Methanomicrobia</taxon>
        <taxon>Methanosarcinales</taxon>
        <taxon>Methanosarcinaceae</taxon>
        <taxon>Methanolapillus</taxon>
    </lineage>
</organism>
<evidence type="ECO:0000313" key="9">
    <source>
        <dbReference type="Proteomes" id="UP001304970"/>
    </source>
</evidence>
<dbReference type="PIRSF" id="PIRSF028784">
    <property type="entry name" value="MrpF"/>
    <property type="match status" value="1"/>
</dbReference>
<evidence type="ECO:0000256" key="2">
    <source>
        <dbReference type="ARBA" id="ARBA00022448"/>
    </source>
</evidence>
<name>A0AA96V6U7_9EURY</name>